<dbReference type="RefSeq" id="WP_152272390.1">
    <property type="nucleotide sequence ID" value="NZ_VTFX01000004.1"/>
</dbReference>
<dbReference type="PANTHER" id="PTHR11820">
    <property type="entry name" value="ACYLPYRUVASE"/>
    <property type="match status" value="1"/>
</dbReference>
<dbReference type="AlphaFoldDB" id="A0A5N6MID7"/>
<dbReference type="GO" id="GO:0016853">
    <property type="term" value="F:isomerase activity"/>
    <property type="evidence" value="ECO:0007669"/>
    <property type="project" value="UniProtKB-KW"/>
</dbReference>
<dbReference type="Proteomes" id="UP000326852">
    <property type="component" value="Unassembled WGS sequence"/>
</dbReference>
<dbReference type="EMBL" id="VTFX01000004">
    <property type="protein sequence ID" value="KAD3633183.1"/>
    <property type="molecule type" value="Genomic_DNA"/>
</dbReference>
<evidence type="ECO:0000256" key="1">
    <source>
        <dbReference type="ARBA" id="ARBA00022723"/>
    </source>
</evidence>
<sequence length="275" mass="29680">MAYVNYTYQDRDHVGEVTGNIITPLEGITSVGPDTSKEVLDNAIRLEATQLSLSEVTLRAASPCAGKVVCVGLNYKSHVAETNRDLPTYPVMFPKFASSLIGPTADIQLPPEATQFDYEGELAVIIGRAGRRITEANALKHVLGYAVCNDVTVRNYQYKTHQWMQGKAWDNSTPLGPYIVTPSEVDLATAGISTVLNGEVVQKSDLSYLIFSIPSLIAIISEFTELQPGDVILTGTPSGVGYRRDPQLFLQEGDIVTVSIEGVGSVSNKVVAESV</sequence>
<dbReference type="InterPro" id="IPR011234">
    <property type="entry name" value="Fumarylacetoacetase-like_C"/>
</dbReference>
<evidence type="ECO:0000313" key="3">
    <source>
        <dbReference type="EMBL" id="KAD3633183.1"/>
    </source>
</evidence>
<proteinExistence type="predicted"/>
<keyword evidence="1" id="KW-0479">Metal-binding</keyword>
<dbReference type="Pfam" id="PF01557">
    <property type="entry name" value="FAA_hydrolase"/>
    <property type="match status" value="1"/>
</dbReference>
<accession>A0A5N6MID7</accession>
<keyword evidence="4" id="KW-1185">Reference proteome</keyword>
<dbReference type="PANTHER" id="PTHR11820:SF112">
    <property type="entry name" value="FUMARYLACETOACETATE HYDROLASE FAMILY PROTEIN (AFU_ORTHOLOGUE AFUA_1G02370)-RELATED"/>
    <property type="match status" value="1"/>
</dbReference>
<comment type="caution">
    <text evidence="3">The sequence shown here is derived from an EMBL/GenBank/DDBJ whole genome shotgun (WGS) entry which is preliminary data.</text>
</comment>
<evidence type="ECO:0000259" key="2">
    <source>
        <dbReference type="Pfam" id="PF01557"/>
    </source>
</evidence>
<dbReference type="InterPro" id="IPR036663">
    <property type="entry name" value="Fumarylacetoacetase_C_sf"/>
</dbReference>
<feature type="domain" description="Fumarylacetoacetase-like C-terminal" evidence="2">
    <location>
        <begin position="67"/>
        <end position="271"/>
    </location>
</feature>
<organism evidence="3 4">
    <name type="scientific">Arthrobacter yangruifuii</name>
    <dbReference type="NCBI Taxonomy" id="2606616"/>
    <lineage>
        <taxon>Bacteria</taxon>
        <taxon>Bacillati</taxon>
        <taxon>Actinomycetota</taxon>
        <taxon>Actinomycetes</taxon>
        <taxon>Micrococcales</taxon>
        <taxon>Micrococcaceae</taxon>
        <taxon>Arthrobacter</taxon>
    </lineage>
</organism>
<dbReference type="GO" id="GO:0019752">
    <property type="term" value="P:carboxylic acid metabolic process"/>
    <property type="evidence" value="ECO:0007669"/>
    <property type="project" value="UniProtKB-ARBA"/>
</dbReference>
<protein>
    <submittedName>
        <fullName evidence="3">2-hydroxyhepta-2,4-diene-1,7-dioate isomerase</fullName>
    </submittedName>
</protein>
<reference evidence="3 4" key="1">
    <citation type="submission" date="2019-08" db="EMBL/GenBank/DDBJ databases">
        <title>Arthrobacter sp. nov., isolated from plateau pika and Tibetan wild ass.</title>
        <authorList>
            <person name="Ge Y."/>
        </authorList>
    </citation>
    <scope>NUCLEOTIDE SEQUENCE [LARGE SCALE GENOMIC DNA]</scope>
    <source>
        <strain evidence="3 4">785</strain>
    </source>
</reference>
<dbReference type="SUPFAM" id="SSF56529">
    <property type="entry name" value="FAH"/>
    <property type="match status" value="1"/>
</dbReference>
<dbReference type="Gene3D" id="3.90.850.10">
    <property type="entry name" value="Fumarylacetoacetase-like, C-terminal domain"/>
    <property type="match status" value="1"/>
</dbReference>
<gene>
    <name evidence="3" type="ORF">GD627_10185</name>
</gene>
<dbReference type="FunFam" id="3.90.850.10:FF:000002">
    <property type="entry name" value="2-hydroxyhepta-2,4-diene-1,7-dioate isomerase"/>
    <property type="match status" value="1"/>
</dbReference>
<evidence type="ECO:0000313" key="4">
    <source>
        <dbReference type="Proteomes" id="UP000326852"/>
    </source>
</evidence>
<keyword evidence="3" id="KW-0413">Isomerase</keyword>
<name>A0A5N6MID7_9MICC</name>
<dbReference type="GO" id="GO:0046872">
    <property type="term" value="F:metal ion binding"/>
    <property type="evidence" value="ECO:0007669"/>
    <property type="project" value="UniProtKB-KW"/>
</dbReference>